<comment type="caution">
    <text evidence="1">The sequence shown here is derived from an EMBL/GenBank/DDBJ whole genome shotgun (WGS) entry which is preliminary data.</text>
</comment>
<dbReference type="AlphaFoldDB" id="A0A2J0Q6J4"/>
<dbReference type="EMBL" id="PCXQ01000006">
    <property type="protein sequence ID" value="PJE50475.1"/>
    <property type="molecule type" value="Genomic_DNA"/>
</dbReference>
<sequence>MLTATVLELVQSRADTPSPVYIIPPRSIVDAATIDAEAYLEYVKAGSLVTPAFVTLKQYEAPPVADVVA</sequence>
<reference evidence="1 2" key="1">
    <citation type="submission" date="2017-09" db="EMBL/GenBank/DDBJ databases">
        <title>Depth-based differentiation of microbial function through sediment-hosted aquifers and enrichment of novel symbionts in the deep terrestrial subsurface.</title>
        <authorList>
            <person name="Probst A.J."/>
            <person name="Ladd B."/>
            <person name="Jarett J.K."/>
            <person name="Geller-Mcgrath D.E."/>
            <person name="Sieber C.M."/>
            <person name="Emerson J.B."/>
            <person name="Anantharaman K."/>
            <person name="Thomas B.C."/>
            <person name="Malmstrom R."/>
            <person name="Stieglmeier M."/>
            <person name="Klingl A."/>
            <person name="Woyke T."/>
            <person name="Ryan C.M."/>
            <person name="Banfield J.F."/>
        </authorList>
    </citation>
    <scope>NUCLEOTIDE SEQUENCE [LARGE SCALE GENOMIC DNA]</scope>
    <source>
        <strain evidence="1">CG10_big_fil_rev_8_21_14_0_10_36_16</strain>
    </source>
</reference>
<evidence type="ECO:0000313" key="1">
    <source>
        <dbReference type="EMBL" id="PJE50475.1"/>
    </source>
</evidence>
<gene>
    <name evidence="1" type="ORF">COV29_03645</name>
</gene>
<name>A0A2J0Q6J4_9BACT</name>
<evidence type="ECO:0000313" key="2">
    <source>
        <dbReference type="Proteomes" id="UP000228496"/>
    </source>
</evidence>
<organism evidence="1 2">
    <name type="scientific">Candidatus Yanofskybacteria bacterium CG10_big_fil_rev_8_21_14_0_10_36_16</name>
    <dbReference type="NCBI Taxonomy" id="1975096"/>
    <lineage>
        <taxon>Bacteria</taxon>
        <taxon>Candidatus Yanofskyibacteriota</taxon>
    </lineage>
</organism>
<accession>A0A2J0Q6J4</accession>
<proteinExistence type="predicted"/>
<dbReference type="Proteomes" id="UP000228496">
    <property type="component" value="Unassembled WGS sequence"/>
</dbReference>
<protein>
    <submittedName>
        <fullName evidence="1">Uncharacterized protein</fullName>
    </submittedName>
</protein>